<evidence type="ECO:0000313" key="8">
    <source>
        <dbReference type="EMBL" id="CBY82193.1"/>
    </source>
</evidence>
<dbReference type="GO" id="GO:0005886">
    <property type="term" value="C:plasma membrane"/>
    <property type="evidence" value="ECO:0007669"/>
    <property type="project" value="UniProtKB-SubCell"/>
</dbReference>
<organism evidence="8 9">
    <name type="scientific">Helicobacter felis (strain ATCC 49179 / CCUG 28539 / NCTC 12436 / CS1)</name>
    <dbReference type="NCBI Taxonomy" id="936155"/>
    <lineage>
        <taxon>Bacteria</taxon>
        <taxon>Pseudomonadati</taxon>
        <taxon>Campylobacterota</taxon>
        <taxon>Epsilonproteobacteria</taxon>
        <taxon>Campylobacterales</taxon>
        <taxon>Helicobacteraceae</taxon>
        <taxon>Helicobacter</taxon>
    </lineage>
</organism>
<keyword evidence="7" id="KW-0997">Cell inner membrane</keyword>
<evidence type="ECO:0000256" key="4">
    <source>
        <dbReference type="ARBA" id="ARBA00023136"/>
    </source>
</evidence>
<feature type="site" description="Important for catalytic activity" evidence="7">
    <location>
        <position position="222"/>
    </location>
</feature>
<evidence type="ECO:0000256" key="1">
    <source>
        <dbReference type="ARBA" id="ARBA00022475"/>
    </source>
</evidence>
<evidence type="ECO:0000256" key="5">
    <source>
        <dbReference type="ARBA" id="ARBA00023239"/>
    </source>
</evidence>
<evidence type="ECO:0000256" key="7">
    <source>
        <dbReference type="HAMAP-Rule" id="MF_02065"/>
    </source>
</evidence>
<feature type="transmembrane region" description="Helical" evidence="7">
    <location>
        <begin position="26"/>
        <end position="44"/>
    </location>
</feature>
<dbReference type="GO" id="GO:0008932">
    <property type="term" value="F:lytic endotransglycosylase activity"/>
    <property type="evidence" value="ECO:0007669"/>
    <property type="project" value="UniProtKB-UniRule"/>
</dbReference>
<dbReference type="GO" id="GO:0071555">
    <property type="term" value="P:cell wall organization"/>
    <property type="evidence" value="ECO:0007669"/>
    <property type="project" value="UniProtKB-KW"/>
</dbReference>
<evidence type="ECO:0000313" key="9">
    <source>
        <dbReference type="Proteomes" id="UP000007934"/>
    </source>
</evidence>
<keyword evidence="1 7" id="KW-1003">Cell membrane</keyword>
<evidence type="ECO:0000256" key="3">
    <source>
        <dbReference type="ARBA" id="ARBA00022989"/>
    </source>
</evidence>
<proteinExistence type="inferred from homology"/>
<keyword evidence="3 7" id="KW-1133">Transmembrane helix</keyword>
<dbReference type="Proteomes" id="UP000007934">
    <property type="component" value="Chromosome"/>
</dbReference>
<dbReference type="EC" id="4.2.2.29" evidence="7"/>
<dbReference type="STRING" id="936155.HFELIS_01090"/>
<dbReference type="KEGG" id="hfe:HFELIS_01090"/>
<dbReference type="RefSeq" id="WP_013468563.1">
    <property type="nucleotide sequence ID" value="NC_014810.2"/>
</dbReference>
<dbReference type="HOGENOM" id="CLU_025574_2_2_7"/>
<dbReference type="Pfam" id="PF02618">
    <property type="entry name" value="YceG"/>
    <property type="match status" value="1"/>
</dbReference>
<dbReference type="HAMAP" id="MF_02065">
    <property type="entry name" value="MltG"/>
    <property type="match status" value="1"/>
</dbReference>
<comment type="subcellular location">
    <subcellularLocation>
        <location evidence="7">Cell inner membrane</location>
        <topology evidence="7">Single-pass membrane protein</topology>
    </subcellularLocation>
</comment>
<comment type="function">
    <text evidence="7">Functions as a peptidoglycan terminase that cleaves nascent peptidoglycan strands endolytically to terminate their elongation.</text>
</comment>
<protein>
    <recommendedName>
        <fullName evidence="7">Endolytic murein transglycosylase</fullName>
        <ecNumber evidence="7">4.2.2.29</ecNumber>
    </recommendedName>
    <alternativeName>
        <fullName evidence="7">Peptidoglycan lytic transglycosylase</fullName>
    </alternativeName>
    <alternativeName>
        <fullName evidence="7">Peptidoglycan polymerization terminase</fullName>
    </alternativeName>
</protein>
<accession>E7ACG4</accession>
<dbReference type="GO" id="GO:0009252">
    <property type="term" value="P:peptidoglycan biosynthetic process"/>
    <property type="evidence" value="ECO:0007669"/>
    <property type="project" value="UniProtKB-UniRule"/>
</dbReference>
<sequence length="332" mass="37704">MPFLKIANMPHNKAPNTAHKITGKRILLEIALIIWLSFLFYLSIPIKTHDTLYIPSGSLRHVAQSLEGELNGLDLWILRTMGTLGLWKTPKSGYIAIPINANQEISKGDFLYALTLSKKIYKNTTLIPGETLYFFMKNLATTFKLAEADLYKAYESKASYKEAAIIPDTYRFALGISANALVDYLLKHTAKQYEKWSLEFLGHYNKKEWEKNLIVASIVQKEAANTQEMPIIAGVIYNRLEKDMPLQMDGSLNYGKFSHTKVTRARILEDNSSYNTYKHKGLPDAPVGSVSLQAIKAAIFPAKTSFLYFVKNKDGVHVFSQHYSEHVRHIHE</sequence>
<reference evidence="8 9" key="1">
    <citation type="journal article" date="2011" name="Genome Biol. Evol.">
        <title>Comparative whole genome sequence analysis of the carcinogenic bacterial model pathogen Helicobacter felis.</title>
        <authorList>
            <person name="Arnold I.C."/>
            <person name="Zigova Z."/>
            <person name="Holden M."/>
            <person name="Lawley T.D."/>
            <person name="Rad R."/>
            <person name="Dougan G."/>
            <person name="Falkow S."/>
            <person name="Bentley S.D."/>
            <person name="Muller A."/>
        </authorList>
    </citation>
    <scope>NUCLEOTIDE SEQUENCE [LARGE SCALE GENOMIC DNA]</scope>
    <source>
        <strain evidence="9">ATCC 49179 / CCUG 28539 / NCTC 12436 / CS1</strain>
    </source>
</reference>
<dbReference type="eggNOG" id="COG1559">
    <property type="taxonomic scope" value="Bacteria"/>
</dbReference>
<dbReference type="EMBL" id="FQ670179">
    <property type="protein sequence ID" value="CBY82193.1"/>
    <property type="molecule type" value="Genomic_DNA"/>
</dbReference>
<keyword evidence="4 7" id="KW-0472">Membrane</keyword>
<keyword evidence="6 7" id="KW-0961">Cell wall biogenesis/degradation</keyword>
<keyword evidence="2 7" id="KW-0812">Transmembrane</keyword>
<dbReference type="InterPro" id="IPR003770">
    <property type="entry name" value="MLTG-like"/>
</dbReference>
<dbReference type="PANTHER" id="PTHR30518">
    <property type="entry name" value="ENDOLYTIC MUREIN TRANSGLYCOSYLASE"/>
    <property type="match status" value="1"/>
</dbReference>
<dbReference type="PANTHER" id="PTHR30518:SF2">
    <property type="entry name" value="ENDOLYTIC MUREIN TRANSGLYCOSYLASE"/>
    <property type="match status" value="1"/>
</dbReference>
<keyword evidence="5 7" id="KW-0456">Lyase</keyword>
<evidence type="ECO:0000256" key="2">
    <source>
        <dbReference type="ARBA" id="ARBA00022692"/>
    </source>
</evidence>
<evidence type="ECO:0000256" key="6">
    <source>
        <dbReference type="ARBA" id="ARBA00023316"/>
    </source>
</evidence>
<dbReference type="AlphaFoldDB" id="E7ACG4"/>
<comment type="similarity">
    <text evidence="7">Belongs to the transglycosylase MltG family.</text>
</comment>
<keyword evidence="9" id="KW-1185">Reference proteome</keyword>
<comment type="catalytic activity">
    <reaction evidence="7">
        <text>a peptidoglycan chain = a peptidoglycan chain with N-acetyl-1,6-anhydromuramyl-[peptide] at the reducing end + a peptidoglycan chain with N-acetylglucosamine at the non-reducing end.</text>
        <dbReference type="EC" id="4.2.2.29"/>
    </reaction>
</comment>
<dbReference type="NCBIfam" id="TIGR00247">
    <property type="entry name" value="endolytic transglycosylase MltG"/>
    <property type="match status" value="1"/>
</dbReference>
<name>E7ACG4_HELFC</name>
<dbReference type="GeneID" id="36134899"/>
<gene>
    <name evidence="7" type="primary">mltG</name>
    <name evidence="8" type="ordered locus">Hfelis_01090</name>
</gene>